<reference evidence="2 3" key="1">
    <citation type="submission" date="2019-05" db="EMBL/GenBank/DDBJ databases">
        <title>A comparative analysis of the Nautiliaceae.</title>
        <authorList>
            <person name="Grosche A."/>
            <person name="Smedile F."/>
            <person name="Vetriani C."/>
        </authorList>
    </citation>
    <scope>NUCLEOTIDE SEQUENCE [LARGE SCALE GENOMIC DNA]</scope>
    <source>
        <strain evidence="2 3">TB-2</strain>
    </source>
</reference>
<name>A0ABX5V680_9BACT</name>
<sequence length="63" mass="7218">MKDLFTAFKIVRFFIALVVSLIAWVILSIILTLIINNDVTALIISTSFILITLFLYTKELIKE</sequence>
<keyword evidence="3" id="KW-1185">Reference proteome</keyword>
<proteinExistence type="predicted"/>
<accession>A0ABX5V680</accession>
<dbReference type="Proteomes" id="UP000306825">
    <property type="component" value="Chromosome"/>
</dbReference>
<keyword evidence="1" id="KW-0472">Membrane</keyword>
<gene>
    <name evidence="2" type="ORF">FE773_00885</name>
</gene>
<evidence type="ECO:0000313" key="2">
    <source>
        <dbReference type="EMBL" id="QCT93782.1"/>
    </source>
</evidence>
<keyword evidence="1" id="KW-1133">Transmembrane helix</keyword>
<organism evidence="2 3">
    <name type="scientific">Caminibacter mediatlanticus TB-2</name>
    <dbReference type="NCBI Taxonomy" id="391592"/>
    <lineage>
        <taxon>Bacteria</taxon>
        <taxon>Pseudomonadati</taxon>
        <taxon>Campylobacterota</taxon>
        <taxon>Epsilonproteobacteria</taxon>
        <taxon>Nautiliales</taxon>
        <taxon>Nautiliaceae</taxon>
        <taxon>Caminibacter</taxon>
    </lineage>
</organism>
<feature type="transmembrane region" description="Helical" evidence="1">
    <location>
        <begin position="41"/>
        <end position="57"/>
    </location>
</feature>
<evidence type="ECO:0000256" key="1">
    <source>
        <dbReference type="SAM" id="Phobius"/>
    </source>
</evidence>
<dbReference type="RefSeq" id="WP_138322773.1">
    <property type="nucleotide sequence ID" value="NZ_CP040463.1"/>
</dbReference>
<feature type="transmembrane region" description="Helical" evidence="1">
    <location>
        <begin position="12"/>
        <end position="35"/>
    </location>
</feature>
<keyword evidence="1" id="KW-0812">Transmembrane</keyword>
<protein>
    <submittedName>
        <fullName evidence="2">Uncharacterized protein</fullName>
    </submittedName>
</protein>
<dbReference type="EMBL" id="CP040463">
    <property type="protein sequence ID" value="QCT93782.1"/>
    <property type="molecule type" value="Genomic_DNA"/>
</dbReference>
<evidence type="ECO:0000313" key="3">
    <source>
        <dbReference type="Proteomes" id="UP000306825"/>
    </source>
</evidence>